<protein>
    <submittedName>
        <fullName evidence="2">DUF2798 domain-containing protein</fullName>
    </submittedName>
</protein>
<keyword evidence="1" id="KW-1133">Transmembrane helix</keyword>
<gene>
    <name evidence="2" type="ORF">DXZ79_10700</name>
</gene>
<evidence type="ECO:0000313" key="3">
    <source>
        <dbReference type="Proteomes" id="UP000265864"/>
    </source>
</evidence>
<organism evidence="2 3">
    <name type="scientific">Yersinia rochesterensis</name>
    <dbReference type="NCBI Taxonomy" id="1604335"/>
    <lineage>
        <taxon>Bacteria</taxon>
        <taxon>Pseudomonadati</taxon>
        <taxon>Pseudomonadota</taxon>
        <taxon>Gammaproteobacteria</taxon>
        <taxon>Enterobacterales</taxon>
        <taxon>Yersiniaceae</taxon>
        <taxon>Yersinia</taxon>
    </lineage>
</organism>
<dbReference type="EMBL" id="CP032482">
    <property type="protein sequence ID" value="AYD44125.1"/>
    <property type="molecule type" value="Genomic_DNA"/>
</dbReference>
<keyword evidence="1" id="KW-0812">Transmembrane</keyword>
<evidence type="ECO:0000313" key="2">
    <source>
        <dbReference type="EMBL" id="AYD44125.1"/>
    </source>
</evidence>
<dbReference type="Proteomes" id="UP000265864">
    <property type="component" value="Chromosome"/>
</dbReference>
<dbReference type="RefSeq" id="WP_080723391.1">
    <property type="nucleotide sequence ID" value="NZ_CABHXM010000009.1"/>
</dbReference>
<feature type="transmembrane region" description="Helical" evidence="1">
    <location>
        <begin position="114"/>
        <end position="137"/>
    </location>
</feature>
<name>A0A8D4N4L9_9GAMM</name>
<proteinExistence type="predicted"/>
<feature type="transmembrane region" description="Helical" evidence="1">
    <location>
        <begin position="78"/>
        <end position="102"/>
    </location>
</feature>
<sequence>MILGSIMCSQSWFSDRSKDCLSGSTGRIALNPADIESGIYLSGCYIHFKQLNATKSTRLLVDIVNGFDFVLLASRTPFVLRCVIAVCVSIMMEGLIALVVTFAQHGLTSGWSLVWATTVVKALPLGLLVGVTMTFIVQPRMQRLAASAPAN</sequence>
<dbReference type="GeneID" id="82551234"/>
<accession>A0A8D4N4L9</accession>
<keyword evidence="1" id="KW-0472">Membrane</keyword>
<reference evidence="2 3" key="1">
    <citation type="submission" date="2018-09" db="EMBL/GenBank/DDBJ databases">
        <title>Yersinia kristensenii subsp. rochesterensis subsp. nov., Isolated from Human Feces.</title>
        <authorList>
            <person name="Cunningham S.A."/>
            <person name="Jeraldo P."/>
            <person name="Patel R."/>
        </authorList>
    </citation>
    <scope>NUCLEOTIDE SEQUENCE [LARGE SCALE GENOMIC DNA]</scope>
    <source>
        <strain evidence="2 3">ATCC BAA-2637</strain>
    </source>
</reference>
<dbReference type="AlphaFoldDB" id="A0A8D4N4L9"/>
<evidence type="ECO:0000256" key="1">
    <source>
        <dbReference type="SAM" id="Phobius"/>
    </source>
</evidence>